<protein>
    <submittedName>
        <fullName evidence="1">Uncharacterized protein</fullName>
    </submittedName>
</protein>
<dbReference type="EMBL" id="BQNB010021687">
    <property type="protein sequence ID" value="GJU08991.1"/>
    <property type="molecule type" value="Genomic_DNA"/>
</dbReference>
<comment type="caution">
    <text evidence="1">The sequence shown here is derived from an EMBL/GenBank/DDBJ whole genome shotgun (WGS) entry which is preliminary data.</text>
</comment>
<evidence type="ECO:0000313" key="2">
    <source>
        <dbReference type="Proteomes" id="UP001151760"/>
    </source>
</evidence>
<keyword evidence="2" id="KW-1185">Reference proteome</keyword>
<name>A0ABQ5JA42_9ASTR</name>
<sequence length="161" mass="17904">MVMFDDDIKQSHLSEPLVIGWSQTSHTNPLDKYLNSIPQEGLSFVVKCCTGLPLRFAMLTESRNTTITQRTLPLLKTLQCSFCFFESKLTRLNPQTFSVGSGSTNLLAEQHKLLLQWTLGMSFLRPSDRLEDLCAAWATKIQTASKRATGANDSSKSTPSS</sequence>
<dbReference type="Proteomes" id="UP001151760">
    <property type="component" value="Unassembled WGS sequence"/>
</dbReference>
<gene>
    <name evidence="1" type="ORF">Tco_1125421</name>
</gene>
<proteinExistence type="predicted"/>
<reference evidence="1" key="1">
    <citation type="journal article" date="2022" name="Int. J. Mol. Sci.">
        <title>Draft Genome of Tanacetum Coccineum: Genomic Comparison of Closely Related Tanacetum-Family Plants.</title>
        <authorList>
            <person name="Yamashiro T."/>
            <person name="Shiraishi A."/>
            <person name="Nakayama K."/>
            <person name="Satake H."/>
        </authorList>
    </citation>
    <scope>NUCLEOTIDE SEQUENCE</scope>
</reference>
<reference evidence="1" key="2">
    <citation type="submission" date="2022-01" db="EMBL/GenBank/DDBJ databases">
        <authorList>
            <person name="Yamashiro T."/>
            <person name="Shiraishi A."/>
            <person name="Satake H."/>
            <person name="Nakayama K."/>
        </authorList>
    </citation>
    <scope>NUCLEOTIDE SEQUENCE</scope>
</reference>
<evidence type="ECO:0000313" key="1">
    <source>
        <dbReference type="EMBL" id="GJU08991.1"/>
    </source>
</evidence>
<organism evidence="1 2">
    <name type="scientific">Tanacetum coccineum</name>
    <dbReference type="NCBI Taxonomy" id="301880"/>
    <lineage>
        <taxon>Eukaryota</taxon>
        <taxon>Viridiplantae</taxon>
        <taxon>Streptophyta</taxon>
        <taxon>Embryophyta</taxon>
        <taxon>Tracheophyta</taxon>
        <taxon>Spermatophyta</taxon>
        <taxon>Magnoliopsida</taxon>
        <taxon>eudicotyledons</taxon>
        <taxon>Gunneridae</taxon>
        <taxon>Pentapetalae</taxon>
        <taxon>asterids</taxon>
        <taxon>campanulids</taxon>
        <taxon>Asterales</taxon>
        <taxon>Asteraceae</taxon>
        <taxon>Asteroideae</taxon>
        <taxon>Anthemideae</taxon>
        <taxon>Anthemidinae</taxon>
        <taxon>Tanacetum</taxon>
    </lineage>
</organism>
<accession>A0ABQ5JA42</accession>